<dbReference type="STRING" id="554065.E1ZTV7"/>
<dbReference type="GeneID" id="17350160"/>
<dbReference type="FunCoup" id="E1ZTV7">
    <property type="interactions" value="837"/>
</dbReference>
<dbReference type="RefSeq" id="XP_005842860.1">
    <property type="nucleotide sequence ID" value="XM_005842798.1"/>
</dbReference>
<dbReference type="OMA" id="TQHHWQH"/>
<dbReference type="KEGG" id="cvr:CHLNCDRAFT_13108"/>
<dbReference type="OrthoDB" id="545910at2759"/>
<dbReference type="GO" id="GO:0051213">
    <property type="term" value="F:dioxygenase activity"/>
    <property type="evidence" value="ECO:0007669"/>
    <property type="project" value="InterPro"/>
</dbReference>
<sequence length="199" mass="21814">PGTIQLGDGAAVRYATDLLAPAEAAALFEQLRHELPWEQRSVHVMGRTVLQPRLIEYQADSSDLQYTYSGATLQPSAWHPAVAALKARVEAAVGSDAPAGGFNSCLLNWYRSGQDSIAWHSDSEPLYGRRPTIASVSLGASRDFLLRRNADHADKYRFRLGGGALLVMSGSLQEGWMHSVPRRPALASERISLTFRRIV</sequence>
<evidence type="ECO:0000313" key="4">
    <source>
        <dbReference type="Proteomes" id="UP000008141"/>
    </source>
</evidence>
<dbReference type="InterPro" id="IPR005123">
    <property type="entry name" value="Oxoglu/Fe-dep_dioxygenase_dom"/>
</dbReference>
<dbReference type="InterPro" id="IPR032854">
    <property type="entry name" value="ALKBH3"/>
</dbReference>
<proteinExistence type="inferred from homology"/>
<dbReference type="PANTHER" id="PTHR31212">
    <property type="entry name" value="ALPHA-KETOGLUTARATE-DEPENDENT DIOXYGENASE ALKB HOMOLOG 3"/>
    <property type="match status" value="1"/>
</dbReference>
<organism evidence="4">
    <name type="scientific">Chlorella variabilis</name>
    <name type="common">Green alga</name>
    <dbReference type="NCBI Taxonomy" id="554065"/>
    <lineage>
        <taxon>Eukaryota</taxon>
        <taxon>Viridiplantae</taxon>
        <taxon>Chlorophyta</taxon>
        <taxon>core chlorophytes</taxon>
        <taxon>Trebouxiophyceae</taxon>
        <taxon>Chlorellales</taxon>
        <taxon>Chlorellaceae</taxon>
        <taxon>Chlorella clade</taxon>
        <taxon>Chlorella</taxon>
    </lineage>
</organism>
<dbReference type="InterPro" id="IPR027450">
    <property type="entry name" value="AlkB-like"/>
</dbReference>
<evidence type="ECO:0000259" key="2">
    <source>
        <dbReference type="PROSITE" id="PS51471"/>
    </source>
</evidence>
<evidence type="ECO:0000256" key="1">
    <source>
        <dbReference type="ARBA" id="ARBA00007879"/>
    </source>
</evidence>
<dbReference type="Proteomes" id="UP000008141">
    <property type="component" value="Unassembled WGS sequence"/>
</dbReference>
<dbReference type="InParanoid" id="E1ZTV7"/>
<accession>E1ZTV7</accession>
<protein>
    <recommendedName>
        <fullName evidence="2">Fe2OG dioxygenase domain-containing protein</fullName>
    </recommendedName>
</protein>
<reference evidence="3 4" key="1">
    <citation type="journal article" date="2010" name="Plant Cell">
        <title>The Chlorella variabilis NC64A genome reveals adaptation to photosymbiosis, coevolution with viruses, and cryptic sex.</title>
        <authorList>
            <person name="Blanc G."/>
            <person name="Duncan G."/>
            <person name="Agarkova I."/>
            <person name="Borodovsky M."/>
            <person name="Gurnon J."/>
            <person name="Kuo A."/>
            <person name="Lindquist E."/>
            <person name="Lucas S."/>
            <person name="Pangilinan J."/>
            <person name="Polle J."/>
            <person name="Salamov A."/>
            <person name="Terry A."/>
            <person name="Yamada T."/>
            <person name="Dunigan D.D."/>
            <person name="Grigoriev I.V."/>
            <person name="Claverie J.M."/>
            <person name="Van Etten J.L."/>
        </authorList>
    </citation>
    <scope>NUCLEOTIDE SEQUENCE [LARGE SCALE GENOMIC DNA]</scope>
    <source>
        <strain evidence="3 4">NC64A</strain>
    </source>
</reference>
<dbReference type="Pfam" id="PF13532">
    <property type="entry name" value="2OG-FeII_Oxy_2"/>
    <property type="match status" value="1"/>
</dbReference>
<dbReference type="InterPro" id="IPR037151">
    <property type="entry name" value="AlkB-like_sf"/>
</dbReference>
<name>E1ZTV7_CHLVA</name>
<dbReference type="AlphaFoldDB" id="E1ZTV7"/>
<gene>
    <name evidence="3" type="ORF">CHLNCDRAFT_13108</name>
</gene>
<keyword evidence="4" id="KW-1185">Reference proteome</keyword>
<feature type="domain" description="Fe2OG dioxygenase" evidence="2">
    <location>
        <begin position="101"/>
        <end position="199"/>
    </location>
</feature>
<feature type="non-terminal residue" evidence="3">
    <location>
        <position position="1"/>
    </location>
</feature>
<dbReference type="SUPFAM" id="SSF51197">
    <property type="entry name" value="Clavaminate synthase-like"/>
    <property type="match status" value="1"/>
</dbReference>
<dbReference type="EMBL" id="GL433875">
    <property type="protein sequence ID" value="EFN50748.1"/>
    <property type="molecule type" value="Genomic_DNA"/>
</dbReference>
<dbReference type="eggNOG" id="ENOG502QW9E">
    <property type="taxonomic scope" value="Eukaryota"/>
</dbReference>
<evidence type="ECO:0000313" key="3">
    <source>
        <dbReference type="EMBL" id="EFN50748.1"/>
    </source>
</evidence>
<dbReference type="Gene3D" id="2.60.120.590">
    <property type="entry name" value="Alpha-ketoglutarate-dependent dioxygenase AlkB-like"/>
    <property type="match status" value="1"/>
</dbReference>
<comment type="similarity">
    <text evidence="1">Belongs to the alkB family.</text>
</comment>
<dbReference type="GO" id="GO:0006307">
    <property type="term" value="P:DNA alkylation repair"/>
    <property type="evidence" value="ECO:0007669"/>
    <property type="project" value="InterPro"/>
</dbReference>
<feature type="non-terminal residue" evidence="3">
    <location>
        <position position="199"/>
    </location>
</feature>
<dbReference type="PANTHER" id="PTHR31212:SF4">
    <property type="entry name" value="ALPHA-KETOGLUTARATE-DEPENDENT DIOXYGENASE ALKB HOMOLOG 3"/>
    <property type="match status" value="1"/>
</dbReference>
<dbReference type="PROSITE" id="PS51471">
    <property type="entry name" value="FE2OG_OXY"/>
    <property type="match status" value="1"/>
</dbReference>